<dbReference type="GO" id="GO:0008270">
    <property type="term" value="F:zinc ion binding"/>
    <property type="evidence" value="ECO:0007669"/>
    <property type="project" value="InterPro"/>
</dbReference>
<dbReference type="PANTHER" id="PTHR37534:SF38">
    <property type="entry name" value="ZN(2)-C6 FUNGAL-TYPE DOMAIN-CONTAINING PROTEIN"/>
    <property type="match status" value="1"/>
</dbReference>
<dbReference type="CDD" id="cd00067">
    <property type="entry name" value="GAL4"/>
    <property type="match status" value="1"/>
</dbReference>
<sequence length="587" mass="66320">MVNQDSFGSLLGKFEGGLRGVKPESQLYYDRSTSVSTSSSGESSSPGALASATSPTFPPWTSADSPPERPPTALQRDESPEEGLVSPKIEDEQQDVDMIAVPQLPMENKPQEVLIKRKRGRPPKYPNGPPKPLPKTSRARTKTGCLTCRKRKKKCDEAKPGCENCHKNSVVCEGYADKTVWQPGKKRRGSNDLRFSLINLPTTVERPLPILVDGVESHIDRIFLQHFTDRVAKILSLWEDDNNPFHEILLPLALQDRPLMHSLLALSGSHLLNTGFQPGYEQARLDHIIKGMQYLRESLEKKGGRAEITDSATAIVMLLDSICSGKTDGEYRSHLEGARLMMNSDLQPTGEDDPRVPLMRFVHEFFWYHDVLNSITRLDRPVLPPMQVPEYIMQPDNAALLGVLDGLFSHVSEITNLRSMIRHRKREGIRPAVNFEILNKAVAIDEGIRSWEPKQPERTPRFVAAQLYRQCTWIYLCRTVQTGQCGKIEVAVQQGLMYLNHIPEQSGTQSILLMPLFLLGCAAFAPHQRPEISERFEALQKWSGLGNINPAHEVVQEVWKYMDAGDDEKSWDWEQIFNDMEYDFLVT</sequence>
<dbReference type="PROSITE" id="PS00463">
    <property type="entry name" value="ZN2_CY6_FUNGAL_1"/>
    <property type="match status" value="1"/>
</dbReference>
<dbReference type="InterPro" id="IPR036864">
    <property type="entry name" value="Zn2-C6_fun-type_DNA-bd_sf"/>
</dbReference>
<dbReference type="PROSITE" id="PS50048">
    <property type="entry name" value="ZN2_CY6_FUNGAL_2"/>
    <property type="match status" value="1"/>
</dbReference>
<dbReference type="STRING" id="341454.A0A4S2MUG8"/>
<reference evidence="5 6" key="1">
    <citation type="submission" date="2019-04" db="EMBL/GenBank/DDBJ databases">
        <title>Comparative genomics and transcriptomics to analyze fruiting body development in filamentous ascomycetes.</title>
        <authorList>
            <consortium name="DOE Joint Genome Institute"/>
            <person name="Lutkenhaus R."/>
            <person name="Traeger S."/>
            <person name="Breuer J."/>
            <person name="Kuo A."/>
            <person name="Lipzen A."/>
            <person name="Pangilinan J."/>
            <person name="Dilworth D."/>
            <person name="Sandor L."/>
            <person name="Poggeler S."/>
            <person name="Barry K."/>
            <person name="Grigoriev I.V."/>
            <person name="Nowrousian M."/>
        </authorList>
    </citation>
    <scope>NUCLEOTIDE SEQUENCE [LARGE SCALE GENOMIC DNA]</scope>
    <source>
        <strain evidence="5 6">CBS 389.68</strain>
    </source>
</reference>
<dbReference type="Gene3D" id="4.10.240.10">
    <property type="entry name" value="Zn(2)-C6 fungal-type DNA-binding domain"/>
    <property type="match status" value="1"/>
</dbReference>
<keyword evidence="2" id="KW-0539">Nucleus</keyword>
<gene>
    <name evidence="5" type="ORF">EX30DRAFT_61584</name>
</gene>
<organism evidence="5 6">
    <name type="scientific">Ascodesmis nigricans</name>
    <dbReference type="NCBI Taxonomy" id="341454"/>
    <lineage>
        <taxon>Eukaryota</taxon>
        <taxon>Fungi</taxon>
        <taxon>Dikarya</taxon>
        <taxon>Ascomycota</taxon>
        <taxon>Pezizomycotina</taxon>
        <taxon>Pezizomycetes</taxon>
        <taxon>Pezizales</taxon>
        <taxon>Ascodesmidaceae</taxon>
        <taxon>Ascodesmis</taxon>
    </lineage>
</organism>
<evidence type="ECO:0000259" key="4">
    <source>
        <dbReference type="PROSITE" id="PS50048"/>
    </source>
</evidence>
<dbReference type="GO" id="GO:0005634">
    <property type="term" value="C:nucleus"/>
    <property type="evidence" value="ECO:0007669"/>
    <property type="project" value="UniProtKB-SubCell"/>
</dbReference>
<dbReference type="GO" id="GO:0000981">
    <property type="term" value="F:DNA-binding transcription factor activity, RNA polymerase II-specific"/>
    <property type="evidence" value="ECO:0007669"/>
    <property type="project" value="InterPro"/>
</dbReference>
<comment type="subcellular location">
    <subcellularLocation>
        <location evidence="1">Nucleus</location>
    </subcellularLocation>
</comment>
<proteinExistence type="predicted"/>
<dbReference type="Proteomes" id="UP000298138">
    <property type="component" value="Unassembled WGS sequence"/>
</dbReference>
<evidence type="ECO:0000313" key="5">
    <source>
        <dbReference type="EMBL" id="TGZ80137.1"/>
    </source>
</evidence>
<feature type="domain" description="Zn(2)-C6 fungal-type" evidence="4">
    <location>
        <begin position="144"/>
        <end position="172"/>
    </location>
</feature>
<dbReference type="EMBL" id="ML220126">
    <property type="protein sequence ID" value="TGZ80137.1"/>
    <property type="molecule type" value="Genomic_DNA"/>
</dbReference>
<dbReference type="InterPro" id="IPR021858">
    <property type="entry name" value="Fun_TF"/>
</dbReference>
<evidence type="ECO:0000256" key="2">
    <source>
        <dbReference type="ARBA" id="ARBA00023242"/>
    </source>
</evidence>
<accession>A0A4S2MUG8</accession>
<dbReference type="SMART" id="SM00066">
    <property type="entry name" value="GAL4"/>
    <property type="match status" value="1"/>
</dbReference>
<dbReference type="InParanoid" id="A0A4S2MUG8"/>
<evidence type="ECO:0000256" key="3">
    <source>
        <dbReference type="SAM" id="MobiDB-lite"/>
    </source>
</evidence>
<dbReference type="InterPro" id="IPR001138">
    <property type="entry name" value="Zn2Cys6_DnaBD"/>
</dbReference>
<name>A0A4S2MUG8_9PEZI</name>
<dbReference type="GO" id="GO:0000976">
    <property type="term" value="F:transcription cis-regulatory region binding"/>
    <property type="evidence" value="ECO:0007669"/>
    <property type="project" value="TreeGrafter"/>
</dbReference>
<evidence type="ECO:0000313" key="6">
    <source>
        <dbReference type="Proteomes" id="UP000298138"/>
    </source>
</evidence>
<dbReference type="AlphaFoldDB" id="A0A4S2MUG8"/>
<evidence type="ECO:0000256" key="1">
    <source>
        <dbReference type="ARBA" id="ARBA00004123"/>
    </source>
</evidence>
<dbReference type="Pfam" id="PF11951">
    <property type="entry name" value="Fungal_trans_2"/>
    <property type="match status" value="1"/>
</dbReference>
<dbReference type="GO" id="GO:0045944">
    <property type="term" value="P:positive regulation of transcription by RNA polymerase II"/>
    <property type="evidence" value="ECO:0007669"/>
    <property type="project" value="TreeGrafter"/>
</dbReference>
<feature type="compositionally biased region" description="Low complexity" evidence="3">
    <location>
        <begin position="32"/>
        <end position="45"/>
    </location>
</feature>
<protein>
    <recommendedName>
        <fullName evidence="4">Zn(2)-C6 fungal-type domain-containing protein</fullName>
    </recommendedName>
</protein>
<keyword evidence="6" id="KW-1185">Reference proteome</keyword>
<dbReference type="Pfam" id="PF00172">
    <property type="entry name" value="Zn_clus"/>
    <property type="match status" value="1"/>
</dbReference>
<feature type="region of interest" description="Disordered" evidence="3">
    <location>
        <begin position="1"/>
        <end position="94"/>
    </location>
</feature>
<dbReference type="SUPFAM" id="SSF57701">
    <property type="entry name" value="Zn2/Cys6 DNA-binding domain"/>
    <property type="match status" value="1"/>
</dbReference>
<dbReference type="OrthoDB" id="5333823at2759"/>
<feature type="region of interest" description="Disordered" evidence="3">
    <location>
        <begin position="117"/>
        <end position="140"/>
    </location>
</feature>
<feature type="compositionally biased region" description="Pro residues" evidence="3">
    <location>
        <begin position="123"/>
        <end position="133"/>
    </location>
</feature>
<dbReference type="PANTHER" id="PTHR37534">
    <property type="entry name" value="TRANSCRIPTIONAL ACTIVATOR PROTEIN UGA3"/>
    <property type="match status" value="1"/>
</dbReference>